<dbReference type="PANTHER" id="PTHR43563">
    <property type="entry name" value="AMINE OXIDASE"/>
    <property type="match status" value="1"/>
</dbReference>
<evidence type="ECO:0000313" key="10">
    <source>
        <dbReference type="Proteomes" id="UP000225277"/>
    </source>
</evidence>
<dbReference type="Proteomes" id="UP000225277">
    <property type="component" value="Unassembled WGS sequence"/>
</dbReference>
<dbReference type="Pfam" id="PF01593">
    <property type="entry name" value="Amino_oxidase"/>
    <property type="match status" value="1"/>
</dbReference>
<dbReference type="GeneID" id="35606589"/>
<protein>
    <recommendedName>
        <fullName evidence="6">Amine oxidase</fullName>
        <ecNumber evidence="6">1.4.3.-</ecNumber>
    </recommendedName>
</protein>
<feature type="domain" description="Amine oxidase" evidence="8">
    <location>
        <begin position="34"/>
        <end position="476"/>
    </location>
</feature>
<dbReference type="GO" id="GO:0097621">
    <property type="term" value="F:monoamine oxidase activity"/>
    <property type="evidence" value="ECO:0007669"/>
    <property type="project" value="UniProtKB-EC"/>
</dbReference>
<gene>
    <name evidence="9" type="ORF">RCC_12029</name>
</gene>
<dbReference type="InterPro" id="IPR001613">
    <property type="entry name" value="Flavin_amine_oxidase"/>
</dbReference>
<dbReference type="STRING" id="112498.A0A2D3UPQ9"/>
<feature type="signal peptide" evidence="7">
    <location>
        <begin position="1"/>
        <end position="19"/>
    </location>
</feature>
<feature type="binding site" evidence="5">
    <location>
        <position position="35"/>
    </location>
    <ligand>
        <name>FAD</name>
        <dbReference type="ChEBI" id="CHEBI:57692"/>
    </ligand>
</feature>
<dbReference type="SUPFAM" id="SSF51905">
    <property type="entry name" value="FAD/NAD(P)-binding domain"/>
    <property type="match status" value="1"/>
</dbReference>
<evidence type="ECO:0000259" key="8">
    <source>
        <dbReference type="Pfam" id="PF01593"/>
    </source>
</evidence>
<evidence type="ECO:0000256" key="4">
    <source>
        <dbReference type="ARBA" id="ARBA00048448"/>
    </source>
</evidence>
<dbReference type="OrthoDB" id="5046242at2759"/>
<reference evidence="9 10" key="1">
    <citation type="submission" date="2016-03" db="EMBL/GenBank/DDBJ databases">
        <authorList>
            <person name="Ploux O."/>
        </authorList>
    </citation>
    <scope>NUCLEOTIDE SEQUENCE [LARGE SCALE GENOMIC DNA]</scope>
    <source>
        <strain evidence="9 10">URUG2</strain>
    </source>
</reference>
<dbReference type="EC" id="1.4.3.-" evidence="6"/>
<comment type="catalytic activity">
    <reaction evidence="4">
        <text>a secondary aliphatic amine + O2 + H2O = a primary amine + an aldehyde + H2O2</text>
        <dbReference type="Rhea" id="RHEA:26414"/>
        <dbReference type="ChEBI" id="CHEBI:15377"/>
        <dbReference type="ChEBI" id="CHEBI:15379"/>
        <dbReference type="ChEBI" id="CHEBI:16240"/>
        <dbReference type="ChEBI" id="CHEBI:17478"/>
        <dbReference type="ChEBI" id="CHEBI:58855"/>
        <dbReference type="ChEBI" id="CHEBI:65296"/>
        <dbReference type="EC" id="1.4.3.4"/>
    </reaction>
</comment>
<accession>A0A2D3UPQ9</accession>
<feature type="binding site" evidence="5">
    <location>
        <position position="369"/>
    </location>
    <ligand>
        <name>substrate</name>
    </ligand>
</feature>
<evidence type="ECO:0000256" key="2">
    <source>
        <dbReference type="ARBA" id="ARBA00005995"/>
    </source>
</evidence>
<keyword evidence="3 6" id="KW-0560">Oxidoreductase</keyword>
<dbReference type="EMBL" id="FJUY01000001">
    <property type="protein sequence ID" value="CZT14955.1"/>
    <property type="molecule type" value="Genomic_DNA"/>
</dbReference>
<name>A0A2D3UPQ9_9PEZI</name>
<dbReference type="InterPro" id="IPR002937">
    <property type="entry name" value="Amino_oxidase"/>
</dbReference>
<proteinExistence type="inferred from homology"/>
<keyword evidence="7" id="KW-0732">Signal</keyword>
<feature type="binding site" evidence="5">
    <location>
        <position position="452"/>
    </location>
    <ligand>
        <name>FAD</name>
        <dbReference type="ChEBI" id="CHEBI:57692"/>
    </ligand>
</feature>
<comment type="cofactor">
    <cofactor evidence="1 6">
        <name>FAD</name>
        <dbReference type="ChEBI" id="CHEBI:57692"/>
    </cofactor>
</comment>
<dbReference type="AlphaFoldDB" id="A0A2D3UPQ9"/>
<evidence type="ECO:0000256" key="6">
    <source>
        <dbReference type="RuleBase" id="RU362067"/>
    </source>
</evidence>
<feature type="chain" id="PRO_5013837525" description="Amine oxidase" evidence="7">
    <location>
        <begin position="20"/>
        <end position="478"/>
    </location>
</feature>
<comment type="similarity">
    <text evidence="2 6">Belongs to the flavin monoamine oxidase family.</text>
</comment>
<dbReference type="PRINTS" id="PR00757">
    <property type="entry name" value="AMINEOXDASEF"/>
</dbReference>
<dbReference type="Gene3D" id="1.10.405.10">
    <property type="entry name" value="Guanine Nucleotide Dissociation Inhibitor, domain 1"/>
    <property type="match status" value="1"/>
</dbReference>
<organism evidence="9 10">
    <name type="scientific">Ramularia collo-cygni</name>
    <dbReference type="NCBI Taxonomy" id="112498"/>
    <lineage>
        <taxon>Eukaryota</taxon>
        <taxon>Fungi</taxon>
        <taxon>Dikarya</taxon>
        <taxon>Ascomycota</taxon>
        <taxon>Pezizomycotina</taxon>
        <taxon>Dothideomycetes</taxon>
        <taxon>Dothideomycetidae</taxon>
        <taxon>Mycosphaerellales</taxon>
        <taxon>Mycosphaerellaceae</taxon>
        <taxon>Ramularia</taxon>
    </lineage>
</organism>
<dbReference type="Gene3D" id="3.50.50.60">
    <property type="entry name" value="FAD/NAD(P)-binding domain"/>
    <property type="match status" value="1"/>
</dbReference>
<evidence type="ECO:0000256" key="5">
    <source>
        <dbReference type="PIRSR" id="PIRSR601613-1"/>
    </source>
</evidence>
<feature type="binding site" evidence="5">
    <location>
        <position position="263"/>
    </location>
    <ligand>
        <name>FAD</name>
        <dbReference type="ChEBI" id="CHEBI:57692"/>
    </ligand>
</feature>
<keyword evidence="10" id="KW-1185">Reference proteome</keyword>
<keyword evidence="6" id="KW-0274">FAD</keyword>
<dbReference type="PANTHER" id="PTHR43563:SF14">
    <property type="entry name" value="AMINE OXIDASE"/>
    <property type="match status" value="1"/>
</dbReference>
<dbReference type="InterPro" id="IPR050703">
    <property type="entry name" value="Flavin_MAO"/>
</dbReference>
<keyword evidence="6" id="KW-0285">Flavoprotein</keyword>
<feature type="binding site" evidence="5">
    <location>
        <begin position="54"/>
        <end position="55"/>
    </location>
    <ligand>
        <name>FAD</name>
        <dbReference type="ChEBI" id="CHEBI:57692"/>
    </ligand>
</feature>
<dbReference type="RefSeq" id="XP_023621852.1">
    <property type="nucleotide sequence ID" value="XM_023766084.1"/>
</dbReference>
<evidence type="ECO:0000313" key="9">
    <source>
        <dbReference type="EMBL" id="CZT14955.1"/>
    </source>
</evidence>
<dbReference type="Gene3D" id="3.90.660.10">
    <property type="match status" value="1"/>
</dbReference>
<evidence type="ECO:0000256" key="3">
    <source>
        <dbReference type="ARBA" id="ARBA00023002"/>
    </source>
</evidence>
<sequence length="478" mass="50721">MKTIAFSLLLTLLVTTASSHDDALVDVAIVGAGLSGLAAAKALQDAGKTFTILEARERVGGRVQNQDLSNGGVTELGAAFVGPTQDYVLDLAASLGLKVFSEYNEGNNVAFLDQQNLTYSTESPVPPIDDVSIQQLLSAITFIDTAASAIDVNHPWSHPNASAWDSINFATWMEQQNLTTTLCALFDISIPAIFSLESTELSLFYALSYVAAAGNATLPGSFLRLISVAGGAQESRIVGGTGLLATGLADQIGHDKIQLNSPVRSIIQHPSGIYSVCGTGSTVNAKQVIIAMSPPLASRIFYDPPLPAMRDQLTQRMFMGSLGKAIAIYSTPFWREANVSGQAISDSGTVRTTYDVSPEDGSYGAILGFIEADRARAVEELTDAEIAALVTEDYVKYFGPQAANVSEWAIKRWDHEVYSRGGPVALAGIGTLSRFGPALREKSGGIHWAGTEASEYWIGFMDGALRAGERAAKEIISG</sequence>
<dbReference type="SUPFAM" id="SSF54373">
    <property type="entry name" value="FAD-linked reductases, C-terminal domain"/>
    <property type="match status" value="1"/>
</dbReference>
<evidence type="ECO:0000256" key="1">
    <source>
        <dbReference type="ARBA" id="ARBA00001974"/>
    </source>
</evidence>
<dbReference type="InterPro" id="IPR036188">
    <property type="entry name" value="FAD/NAD-bd_sf"/>
</dbReference>
<evidence type="ECO:0000256" key="7">
    <source>
        <dbReference type="SAM" id="SignalP"/>
    </source>
</evidence>